<feature type="chain" id="PRO_5039001777" evidence="1">
    <location>
        <begin position="37"/>
        <end position="478"/>
    </location>
</feature>
<dbReference type="HOGENOM" id="CLU_031285_12_3_9"/>
<accession>C4ZAI9</accession>
<dbReference type="AlphaFoldDB" id="C4ZAI9"/>
<dbReference type="PaxDb" id="515619-EUBREC_0246"/>
<sequence length="478" mass="52659">MFAKTILILNLLGGFKMKKKLVTVLLASSMVATMLAGCGSGSGDGTEKGSSAKGGDGSVYMLNFKPETDQAWQDLAEKYTDETGVQVTVVTAADGQYKTTLKSELAKKEAPTIFNIGSTSDCAEYDKYIYDLKDSEIYKHLTDKSLALEYNGKIASVANCYECYGIIYNKAILEKYCSNYSGAVIKSVDDIKDLDTLEKVATDINEHVDDINKACDLHLTEAFASAGLDSGSNWRFTGHLAGLALYYEFKDAGCDLTAGQKEVTGKYMDNFKRVWDMYTNTSAADKATLDSGSLNAESELGMEEAVFYQNGDWEYANFADDNENGYTVKQSDLSMMPIYFGVDDANEGLAVGTENHWTVNAKADQKDIDATLEFLNWVITSDDGRDAIVNKMGLSAPFDTFTGDYESKNAFANVASELAKEGKTSVAWSFNATPSVDDWRADFLAPLTEYTERNGSWDDVAKAFSEKWAYYWDLQNEQ</sequence>
<evidence type="ECO:0000313" key="3">
    <source>
        <dbReference type="Proteomes" id="UP000001477"/>
    </source>
</evidence>
<organism evidence="2 3">
    <name type="scientific">Agathobacter rectalis (strain ATCC 33656 / DSM 3377 / JCM 17463 / KCTC 5835 / VPI 0990)</name>
    <name type="common">Eubacterium rectale</name>
    <dbReference type="NCBI Taxonomy" id="515619"/>
    <lineage>
        <taxon>Bacteria</taxon>
        <taxon>Bacillati</taxon>
        <taxon>Bacillota</taxon>
        <taxon>Clostridia</taxon>
        <taxon>Lachnospirales</taxon>
        <taxon>Lachnospiraceae</taxon>
        <taxon>Agathobacter</taxon>
    </lineage>
</organism>
<proteinExistence type="predicted"/>
<dbReference type="KEGG" id="ere:EUBREC_0246"/>
<reference evidence="2 3" key="1">
    <citation type="journal article" date="2009" name="Proc. Natl. Acad. Sci. U.S.A.">
        <title>Characterizing a model human gut microbiota composed of members of its two dominant bacterial phyla.</title>
        <authorList>
            <person name="Mahowald M.A."/>
            <person name="Rey F.E."/>
            <person name="Seedorf H."/>
            <person name="Turnbaugh P.J."/>
            <person name="Fulton R.S."/>
            <person name="Wollam A."/>
            <person name="Shah N."/>
            <person name="Wang C."/>
            <person name="Magrini V."/>
            <person name="Wilson R.K."/>
            <person name="Cantarel B.L."/>
            <person name="Coutinho P.M."/>
            <person name="Henrissat B."/>
            <person name="Crock L.W."/>
            <person name="Russell A."/>
            <person name="Verberkmoes N.C."/>
            <person name="Hettich R.L."/>
            <person name="Gordon J.I."/>
        </authorList>
    </citation>
    <scope>NUCLEOTIDE SEQUENCE [LARGE SCALE GENOMIC DNA]</scope>
    <source>
        <strain evidence="3">ATCC 33656 / DSM 3377 / JCM 17463 / KCTC 5835 / LMG 30912 / VPI 0990</strain>
    </source>
</reference>
<evidence type="ECO:0000313" key="2">
    <source>
        <dbReference type="EMBL" id="ACR74050.1"/>
    </source>
</evidence>
<dbReference type="STRING" id="515619.EUBREC_0246"/>
<dbReference type="Pfam" id="PF13416">
    <property type="entry name" value="SBP_bac_8"/>
    <property type="match status" value="1"/>
</dbReference>
<gene>
    <name evidence="2" type="ordered locus">EUBREC_0246</name>
</gene>
<evidence type="ECO:0000256" key="1">
    <source>
        <dbReference type="SAM" id="SignalP"/>
    </source>
</evidence>
<dbReference type="Proteomes" id="UP000001477">
    <property type="component" value="Chromosome"/>
</dbReference>
<name>C4ZAI9_AGARV</name>
<dbReference type="SUPFAM" id="SSF53850">
    <property type="entry name" value="Periplasmic binding protein-like II"/>
    <property type="match status" value="1"/>
</dbReference>
<protein>
    <submittedName>
        <fullName evidence="2">Hypothetical ABC transporter extracellular binding protein</fullName>
    </submittedName>
</protein>
<keyword evidence="1" id="KW-0732">Signal</keyword>
<feature type="signal peptide" evidence="1">
    <location>
        <begin position="1"/>
        <end position="36"/>
    </location>
</feature>
<dbReference type="Gene3D" id="3.40.190.10">
    <property type="entry name" value="Periplasmic binding protein-like II"/>
    <property type="match status" value="1"/>
</dbReference>
<dbReference type="EMBL" id="CP001107">
    <property type="protein sequence ID" value="ACR74050.1"/>
    <property type="molecule type" value="Genomic_DNA"/>
</dbReference>
<dbReference type="InterPro" id="IPR006059">
    <property type="entry name" value="SBP"/>
</dbReference>